<dbReference type="EMBL" id="SNXO01000013">
    <property type="protein sequence ID" value="TDP57284.1"/>
    <property type="molecule type" value="Genomic_DNA"/>
</dbReference>
<feature type="transmembrane region" description="Helical" evidence="1">
    <location>
        <begin position="201"/>
        <end position="228"/>
    </location>
</feature>
<name>A0A4R6Q4K2_9FIRM</name>
<dbReference type="Proteomes" id="UP000295500">
    <property type="component" value="Unassembled WGS sequence"/>
</dbReference>
<sequence>MSDIVLYLGITIVGYIIGSKLRNIKDKLTWTGKVQTVAITLLVFVMGLRIGANKEVVDKLDSIGLYAFAFTVVVMITTVIAITIARKILGIDRYGLMKDPTANMDISEESAEVDEIENISVGGITATKPRKIDPMTIIIVISVTLGILAGVFIFGKIVSDFDVFNNYCSLAIKIGLCTLLIFVGMDLGLDGKIVENFRKVGIRIMAIPGAAIIGTLAGSALCMLFLPLSMRESLAIGAGFGWYSLAPGIIMDKGFLMAGAISFMHNVMRELLAIISIPFVAKHVGYVECCGLPGASAMDVCLPIVEQATSSNTAVYSFVSGVTLSIAVPIMVPLII</sequence>
<gene>
    <name evidence="2" type="ORF">EV211_1138</name>
</gene>
<feature type="transmembrane region" description="Helical" evidence="1">
    <location>
        <begin position="63"/>
        <end position="85"/>
    </location>
</feature>
<feature type="transmembrane region" description="Helical" evidence="1">
    <location>
        <begin position="34"/>
        <end position="51"/>
    </location>
</feature>
<dbReference type="GO" id="GO:0005886">
    <property type="term" value="C:plasma membrane"/>
    <property type="evidence" value="ECO:0007669"/>
    <property type="project" value="TreeGrafter"/>
</dbReference>
<dbReference type="AlphaFoldDB" id="A0A4R6Q4K2"/>
<feature type="transmembrane region" description="Helical" evidence="1">
    <location>
        <begin position="314"/>
        <end position="335"/>
    </location>
</feature>
<evidence type="ECO:0000256" key="1">
    <source>
        <dbReference type="SAM" id="Phobius"/>
    </source>
</evidence>
<reference evidence="2 3" key="1">
    <citation type="submission" date="2019-03" db="EMBL/GenBank/DDBJ databases">
        <title>Genomic Encyclopedia of Type Strains, Phase IV (KMG-IV): sequencing the most valuable type-strain genomes for metagenomic binning, comparative biology and taxonomic classification.</title>
        <authorList>
            <person name="Goeker M."/>
        </authorList>
    </citation>
    <scope>NUCLEOTIDE SEQUENCE [LARGE SCALE GENOMIC DNA]</scope>
    <source>
        <strain evidence="2 3">DSM 28287</strain>
    </source>
</reference>
<evidence type="ECO:0000313" key="2">
    <source>
        <dbReference type="EMBL" id="TDP57284.1"/>
    </source>
</evidence>
<dbReference type="PANTHER" id="PTHR35804:SF1">
    <property type="entry name" value="LYSINE EXPORTER LYSO"/>
    <property type="match status" value="1"/>
</dbReference>
<keyword evidence="3" id="KW-1185">Reference proteome</keyword>
<dbReference type="GO" id="GO:0015661">
    <property type="term" value="F:L-lysine efflux transmembrane transporter activity"/>
    <property type="evidence" value="ECO:0007669"/>
    <property type="project" value="InterPro"/>
</dbReference>
<feature type="transmembrane region" description="Helical" evidence="1">
    <location>
        <begin position="137"/>
        <end position="158"/>
    </location>
</feature>
<dbReference type="OrthoDB" id="371078at2"/>
<feature type="transmembrane region" description="Helical" evidence="1">
    <location>
        <begin position="170"/>
        <end position="189"/>
    </location>
</feature>
<feature type="transmembrane region" description="Helical" evidence="1">
    <location>
        <begin position="240"/>
        <end position="264"/>
    </location>
</feature>
<keyword evidence="1" id="KW-1133">Transmembrane helix</keyword>
<proteinExistence type="predicted"/>
<dbReference type="Pfam" id="PF03956">
    <property type="entry name" value="Lys_export"/>
    <property type="match status" value="2"/>
</dbReference>
<evidence type="ECO:0000313" key="3">
    <source>
        <dbReference type="Proteomes" id="UP000295500"/>
    </source>
</evidence>
<keyword evidence="1" id="KW-0472">Membrane</keyword>
<dbReference type="InterPro" id="IPR005642">
    <property type="entry name" value="LysO"/>
</dbReference>
<protein>
    <submittedName>
        <fullName evidence="2">Uncharacterized membrane protein YbjE (DUF340 family)</fullName>
    </submittedName>
</protein>
<dbReference type="RefSeq" id="WP_133528253.1">
    <property type="nucleotide sequence ID" value="NZ_CALCQM010000068.1"/>
</dbReference>
<keyword evidence="1" id="KW-0812">Transmembrane</keyword>
<comment type="caution">
    <text evidence="2">The sequence shown here is derived from an EMBL/GenBank/DDBJ whole genome shotgun (WGS) entry which is preliminary data.</text>
</comment>
<accession>A0A4R6Q4K2</accession>
<dbReference type="PANTHER" id="PTHR35804">
    <property type="entry name" value="LYSINE EXPORTER LYSO"/>
    <property type="match status" value="1"/>
</dbReference>
<organism evidence="2 3">
    <name type="scientific">Aminicella lysinilytica</name>
    <dbReference type="NCBI Taxonomy" id="433323"/>
    <lineage>
        <taxon>Bacteria</taxon>
        <taxon>Bacillati</taxon>
        <taxon>Bacillota</taxon>
        <taxon>Clostridia</taxon>
        <taxon>Peptostreptococcales</taxon>
        <taxon>Anaerovoracaceae</taxon>
        <taxon>Aminicella</taxon>
    </lineage>
</organism>
<feature type="transmembrane region" description="Helical" evidence="1">
    <location>
        <begin position="6"/>
        <end position="22"/>
    </location>
</feature>